<dbReference type="Proteomes" id="UP000245680">
    <property type="component" value="Unassembled WGS sequence"/>
</dbReference>
<reference evidence="1 2" key="1">
    <citation type="submission" date="2018-05" db="EMBL/GenBank/DDBJ databases">
        <title>Rhodobacteraceae gen. nov., sp. nov. isolated from sea water.</title>
        <authorList>
            <person name="Ren Y."/>
        </authorList>
    </citation>
    <scope>NUCLEOTIDE SEQUENCE [LARGE SCALE GENOMIC DNA]</scope>
    <source>
        <strain evidence="1 2">TG-679</strain>
    </source>
</reference>
<dbReference type="OrthoDB" id="7200179at2"/>
<name>A0A2V2LED3_9RHOB</name>
<sequence length="238" mass="25333">MTTTQIGSAAPALRDQLISDPGIVLDDPDILRALVGAEEAARGTNVRDMRGLAMQRLESRLDALENQHQNVIAAAYYNVSTTSQVHRAILTMIAPTDFDAFLENLDTHVADCLRIRAVRLVMEAETENPDSDLNPISGALSVLPAGGVAQVQSGGSTSARRYPVILRQVGSGAPRVYGTAAADIRSEAVVQLNLGETRAPGLLVLGADDPGHFAPGQATDLLELFARVCERLVRGWLG</sequence>
<dbReference type="Pfam" id="PF04340">
    <property type="entry name" value="DUF484"/>
    <property type="match status" value="1"/>
</dbReference>
<dbReference type="EMBL" id="QGKU01000015">
    <property type="protein sequence ID" value="PWR03938.1"/>
    <property type="molecule type" value="Genomic_DNA"/>
</dbReference>
<gene>
    <name evidence="1" type="ORF">DKT77_04300</name>
</gene>
<dbReference type="InterPro" id="IPR029016">
    <property type="entry name" value="GAF-like_dom_sf"/>
</dbReference>
<dbReference type="InterPro" id="IPR007435">
    <property type="entry name" value="DUF484"/>
</dbReference>
<evidence type="ECO:0000313" key="1">
    <source>
        <dbReference type="EMBL" id="PWR03938.1"/>
    </source>
</evidence>
<protein>
    <submittedName>
        <fullName evidence="1">DUF484 domain-containing protein</fullName>
    </submittedName>
</protein>
<proteinExistence type="predicted"/>
<organism evidence="1 2">
    <name type="scientific">Meridianimarinicoccus roseus</name>
    <dbReference type="NCBI Taxonomy" id="2072018"/>
    <lineage>
        <taxon>Bacteria</taxon>
        <taxon>Pseudomonadati</taxon>
        <taxon>Pseudomonadota</taxon>
        <taxon>Alphaproteobacteria</taxon>
        <taxon>Rhodobacterales</taxon>
        <taxon>Paracoccaceae</taxon>
        <taxon>Meridianimarinicoccus</taxon>
    </lineage>
</organism>
<evidence type="ECO:0000313" key="2">
    <source>
        <dbReference type="Proteomes" id="UP000245680"/>
    </source>
</evidence>
<comment type="caution">
    <text evidence="1">The sequence shown here is derived from an EMBL/GenBank/DDBJ whole genome shotgun (WGS) entry which is preliminary data.</text>
</comment>
<keyword evidence="2" id="KW-1185">Reference proteome</keyword>
<dbReference type="AlphaFoldDB" id="A0A2V2LED3"/>
<dbReference type="RefSeq" id="WP_109810497.1">
    <property type="nucleotide sequence ID" value="NZ_QGKU01000015.1"/>
</dbReference>
<dbReference type="Gene3D" id="3.30.450.40">
    <property type="match status" value="1"/>
</dbReference>
<accession>A0A2V2LED3</accession>